<name>A0A0F9AHD7_9ZZZZ</name>
<dbReference type="AlphaFoldDB" id="A0A0F9AHD7"/>
<evidence type="ECO:0000313" key="1">
    <source>
        <dbReference type="EMBL" id="KKK97715.1"/>
    </source>
</evidence>
<dbReference type="EMBL" id="LAZR01045927">
    <property type="protein sequence ID" value="KKK97715.1"/>
    <property type="molecule type" value="Genomic_DNA"/>
</dbReference>
<feature type="non-terminal residue" evidence="1">
    <location>
        <position position="80"/>
    </location>
</feature>
<sequence>MKRRDNSAPRAINVDRLLSDPINDRSICRDDVGRRELDDRRDARSSVALRGWQDGFASEVLAGRDSARGTIPDYPLACQR</sequence>
<gene>
    <name evidence="1" type="ORF">LCGC14_2649960</name>
</gene>
<organism evidence="1">
    <name type="scientific">marine sediment metagenome</name>
    <dbReference type="NCBI Taxonomy" id="412755"/>
    <lineage>
        <taxon>unclassified sequences</taxon>
        <taxon>metagenomes</taxon>
        <taxon>ecological metagenomes</taxon>
    </lineage>
</organism>
<accession>A0A0F9AHD7</accession>
<protein>
    <submittedName>
        <fullName evidence="1">Uncharacterized protein</fullName>
    </submittedName>
</protein>
<reference evidence="1" key="1">
    <citation type="journal article" date="2015" name="Nature">
        <title>Complex archaea that bridge the gap between prokaryotes and eukaryotes.</title>
        <authorList>
            <person name="Spang A."/>
            <person name="Saw J.H."/>
            <person name="Jorgensen S.L."/>
            <person name="Zaremba-Niedzwiedzka K."/>
            <person name="Martijn J."/>
            <person name="Lind A.E."/>
            <person name="van Eijk R."/>
            <person name="Schleper C."/>
            <person name="Guy L."/>
            <person name="Ettema T.J."/>
        </authorList>
    </citation>
    <scope>NUCLEOTIDE SEQUENCE</scope>
</reference>
<comment type="caution">
    <text evidence="1">The sequence shown here is derived from an EMBL/GenBank/DDBJ whole genome shotgun (WGS) entry which is preliminary data.</text>
</comment>
<proteinExistence type="predicted"/>